<sequence length="258" mass="27450">MAGLVPPPHRDDVMGPSRGDVTSSVVDGSRTAEAAGQCRGKDIRGQPQPRVIFGRQQRTRWPASGHLTIDDLPSMPSANTGHKPINGAVGPPSSSSYASGTSRVNANALHSAPQAFEKACARGNRNNLTGVIRPGSTIVTKRSAGNQFSIDLPQPSQAKLRGFSSVLCRLQAFRSVCRATATMFCKRPKFPFQTNAADCLNARPGPNPVRATSHTVTEGVLDVAMYIPSSLQHHVKRGTIGQQLDHLSANSVEPQRSG</sequence>
<organism evidence="1 2">
    <name type="scientific">Purpureocillium lilacinum</name>
    <name type="common">Paecilomyces lilacinus</name>
    <dbReference type="NCBI Taxonomy" id="33203"/>
    <lineage>
        <taxon>Eukaryota</taxon>
        <taxon>Fungi</taxon>
        <taxon>Dikarya</taxon>
        <taxon>Ascomycota</taxon>
        <taxon>Pezizomycotina</taxon>
        <taxon>Sordariomycetes</taxon>
        <taxon>Hypocreomycetidae</taxon>
        <taxon>Hypocreales</taxon>
        <taxon>Ophiocordycipitaceae</taxon>
        <taxon>Purpureocillium</taxon>
    </lineage>
</organism>
<evidence type="ECO:0000313" key="2">
    <source>
        <dbReference type="Proteomes" id="UP001638806"/>
    </source>
</evidence>
<keyword evidence="2" id="KW-1185">Reference proteome</keyword>
<comment type="caution">
    <text evidence="1">The sequence shown here is derived from an EMBL/GenBank/DDBJ whole genome shotgun (WGS) entry which is preliminary data.</text>
</comment>
<protein>
    <submittedName>
        <fullName evidence="1">Uncharacterized protein</fullName>
    </submittedName>
</protein>
<dbReference type="Proteomes" id="UP001638806">
    <property type="component" value="Unassembled WGS sequence"/>
</dbReference>
<evidence type="ECO:0000313" key="1">
    <source>
        <dbReference type="EMBL" id="KAL3960008.1"/>
    </source>
</evidence>
<accession>A0ACC4DXL2</accession>
<dbReference type="EMBL" id="JBGNUJ010000004">
    <property type="protein sequence ID" value="KAL3960008.1"/>
    <property type="molecule type" value="Genomic_DNA"/>
</dbReference>
<reference evidence="1" key="1">
    <citation type="submission" date="2024-12" db="EMBL/GenBank/DDBJ databases">
        <title>Comparative genomics and development of molecular markers within Purpureocillium lilacinum and among Purpureocillium species.</title>
        <authorList>
            <person name="Yeh Z.-Y."/>
            <person name="Ni N.-T."/>
            <person name="Lo P.-H."/>
            <person name="Mushyakhwo K."/>
            <person name="Lin C.-F."/>
            <person name="Nai Y.-S."/>
        </authorList>
    </citation>
    <scope>NUCLEOTIDE SEQUENCE</scope>
    <source>
        <strain evidence="1">NCHU-NPUST-175</strain>
    </source>
</reference>
<name>A0ACC4DXL2_PURLI</name>
<gene>
    <name evidence="1" type="ORF">ACCO45_005125</name>
</gene>
<proteinExistence type="predicted"/>